<comment type="caution">
    <text evidence="4">The sequence shown here is derived from an EMBL/GenBank/DDBJ whole genome shotgun (WGS) entry which is preliminary data.</text>
</comment>
<dbReference type="Gene3D" id="3.40.50.1820">
    <property type="entry name" value="alpha/beta hydrolase"/>
    <property type="match status" value="1"/>
</dbReference>
<sequence length="259" mass="28535">MAAGLRSLVAVLMVASPVQVIAVEADIEARVFSEGGLSLPYRILKPDAYVQEKKYPLIVALHGAWGRGTDNKSRAIDAFQFLSTEKVRKDYPAFIITPQCPAKKQWANTPWGKGCYSLKNVKISEPIQTVIAIIASLQKEFSIDPDRIYVTGQSMGGYGTWDIIMRKPDLFAAAIPVCGAGDLSQAKKLEHLPIWCFHGGNDTVVPTAASREMDKAMKAIGNSNWKYTEYPGVGHGSSKHAWKEADLIPWLFKQKRAAQ</sequence>
<evidence type="ECO:0000259" key="3">
    <source>
        <dbReference type="Pfam" id="PF01738"/>
    </source>
</evidence>
<keyword evidence="5" id="KW-1185">Reference proteome</keyword>
<dbReference type="Pfam" id="PF01738">
    <property type="entry name" value="DLH"/>
    <property type="match status" value="1"/>
</dbReference>
<keyword evidence="1 2" id="KW-0732">Signal</keyword>
<reference evidence="4 5" key="1">
    <citation type="submission" date="2020-07" db="EMBL/GenBank/DDBJ databases">
        <title>Roseicoccus Jingziensis gen. nov., sp. nov., isolated from coastal seawater.</title>
        <authorList>
            <person name="Feng X."/>
        </authorList>
    </citation>
    <scope>NUCLEOTIDE SEQUENCE [LARGE SCALE GENOMIC DNA]</scope>
    <source>
        <strain evidence="4 5">N1E253</strain>
    </source>
</reference>
<evidence type="ECO:0000256" key="1">
    <source>
        <dbReference type="ARBA" id="ARBA00022729"/>
    </source>
</evidence>
<evidence type="ECO:0000313" key="5">
    <source>
        <dbReference type="Proteomes" id="UP000557872"/>
    </source>
</evidence>
<feature type="signal peptide" evidence="2">
    <location>
        <begin position="1"/>
        <end position="22"/>
    </location>
</feature>
<feature type="domain" description="Dienelactone hydrolase" evidence="3">
    <location>
        <begin position="98"/>
        <end position="236"/>
    </location>
</feature>
<dbReference type="InterPro" id="IPR050955">
    <property type="entry name" value="Plant_Biomass_Hydrol_Est"/>
</dbReference>
<dbReference type="PANTHER" id="PTHR43037:SF1">
    <property type="entry name" value="BLL1128 PROTEIN"/>
    <property type="match status" value="1"/>
</dbReference>
<evidence type="ECO:0000256" key="2">
    <source>
        <dbReference type="SAM" id="SignalP"/>
    </source>
</evidence>
<feature type="chain" id="PRO_5032616969" evidence="2">
    <location>
        <begin position="23"/>
        <end position="259"/>
    </location>
</feature>
<dbReference type="EMBL" id="JACBAZ010000001">
    <property type="protein sequence ID" value="NWK54550.1"/>
    <property type="molecule type" value="Genomic_DNA"/>
</dbReference>
<organism evidence="4 5">
    <name type="scientific">Oceaniferula marina</name>
    <dbReference type="NCBI Taxonomy" id="2748318"/>
    <lineage>
        <taxon>Bacteria</taxon>
        <taxon>Pseudomonadati</taxon>
        <taxon>Verrucomicrobiota</taxon>
        <taxon>Verrucomicrobiia</taxon>
        <taxon>Verrucomicrobiales</taxon>
        <taxon>Verrucomicrobiaceae</taxon>
        <taxon>Oceaniferula</taxon>
    </lineage>
</organism>
<dbReference type="AlphaFoldDB" id="A0A851GIS8"/>
<evidence type="ECO:0000313" key="4">
    <source>
        <dbReference type="EMBL" id="NWK54550.1"/>
    </source>
</evidence>
<dbReference type="GO" id="GO:0016787">
    <property type="term" value="F:hydrolase activity"/>
    <property type="evidence" value="ECO:0007669"/>
    <property type="project" value="InterPro"/>
</dbReference>
<dbReference type="Proteomes" id="UP000557872">
    <property type="component" value="Unassembled WGS sequence"/>
</dbReference>
<protein>
    <submittedName>
        <fullName evidence="4">Prolyl oligopeptidase family serine peptidase</fullName>
    </submittedName>
</protein>
<dbReference type="PANTHER" id="PTHR43037">
    <property type="entry name" value="UNNAMED PRODUCT-RELATED"/>
    <property type="match status" value="1"/>
</dbReference>
<proteinExistence type="predicted"/>
<dbReference type="SUPFAM" id="SSF53474">
    <property type="entry name" value="alpha/beta-Hydrolases"/>
    <property type="match status" value="1"/>
</dbReference>
<name>A0A851GIS8_9BACT</name>
<dbReference type="InterPro" id="IPR029058">
    <property type="entry name" value="AB_hydrolase_fold"/>
</dbReference>
<dbReference type="InterPro" id="IPR002925">
    <property type="entry name" value="Dienelactn_hydro"/>
</dbReference>
<accession>A0A851GIS8</accession>
<dbReference type="RefSeq" id="WP_178931070.1">
    <property type="nucleotide sequence ID" value="NZ_JACBAZ010000001.1"/>
</dbReference>
<gene>
    <name evidence="4" type="ORF">HW115_02935</name>
</gene>